<dbReference type="CDD" id="cd00082">
    <property type="entry name" value="HisKA"/>
    <property type="match status" value="1"/>
</dbReference>
<dbReference type="Proteomes" id="UP001629288">
    <property type="component" value="Unassembled WGS sequence"/>
</dbReference>
<protein>
    <recommendedName>
        <fullName evidence="2">histidine kinase</fullName>
        <ecNumber evidence="2">2.7.13.3</ecNumber>
    </recommendedName>
</protein>
<keyword evidence="6" id="KW-1185">Reference proteome</keyword>
<dbReference type="SUPFAM" id="SSF55874">
    <property type="entry name" value="ATPase domain of HSP90 chaperone/DNA topoisomerase II/histidine kinase"/>
    <property type="match status" value="1"/>
</dbReference>
<dbReference type="SMART" id="SM00388">
    <property type="entry name" value="HisKA"/>
    <property type="match status" value="1"/>
</dbReference>
<dbReference type="InterPro" id="IPR003594">
    <property type="entry name" value="HATPase_dom"/>
</dbReference>
<dbReference type="PANTHER" id="PTHR43547">
    <property type="entry name" value="TWO-COMPONENT HISTIDINE KINASE"/>
    <property type="match status" value="1"/>
</dbReference>
<dbReference type="RefSeq" id="WP_408131809.1">
    <property type="nucleotide sequence ID" value="NZ_JAQQDD010000042.1"/>
</dbReference>
<dbReference type="CDD" id="cd00075">
    <property type="entry name" value="HATPase"/>
    <property type="match status" value="1"/>
</dbReference>
<evidence type="ECO:0000313" key="6">
    <source>
        <dbReference type="Proteomes" id="UP001629288"/>
    </source>
</evidence>
<keyword evidence="5" id="KW-0418">Kinase</keyword>
<gene>
    <name evidence="5" type="ORF">PQR00_33685</name>
</gene>
<comment type="caution">
    <text evidence="5">The sequence shown here is derived from an EMBL/GenBank/DDBJ whole genome shotgun (WGS) entry which is preliminary data.</text>
</comment>
<dbReference type="SUPFAM" id="SSF47384">
    <property type="entry name" value="Homodimeric domain of signal transducing histidine kinase"/>
    <property type="match status" value="1"/>
</dbReference>
<proteinExistence type="predicted"/>
<dbReference type="Gene3D" id="1.10.287.130">
    <property type="match status" value="1"/>
</dbReference>
<comment type="catalytic activity">
    <reaction evidence="1">
        <text>ATP + protein L-histidine = ADP + protein N-phospho-L-histidine.</text>
        <dbReference type="EC" id="2.7.13.3"/>
    </reaction>
</comment>
<dbReference type="InterPro" id="IPR036890">
    <property type="entry name" value="HATPase_C_sf"/>
</dbReference>
<dbReference type="InterPro" id="IPR004358">
    <property type="entry name" value="Sig_transdc_His_kin-like_C"/>
</dbReference>
<dbReference type="Pfam" id="PF02518">
    <property type="entry name" value="HATPase_c"/>
    <property type="match status" value="1"/>
</dbReference>
<evidence type="ECO:0000313" key="5">
    <source>
        <dbReference type="EMBL" id="MFM0448537.1"/>
    </source>
</evidence>
<dbReference type="InterPro" id="IPR036097">
    <property type="entry name" value="HisK_dim/P_sf"/>
</dbReference>
<reference evidence="5 6" key="1">
    <citation type="journal article" date="2024" name="Chem. Sci.">
        <title>Discovery of megapolipeptins by genome mining of a Burkholderiales bacteria collection.</title>
        <authorList>
            <person name="Paulo B.S."/>
            <person name="Recchia M.J.J."/>
            <person name="Lee S."/>
            <person name="Fergusson C.H."/>
            <person name="Romanowski S.B."/>
            <person name="Hernandez A."/>
            <person name="Krull N."/>
            <person name="Liu D.Y."/>
            <person name="Cavanagh H."/>
            <person name="Bos A."/>
            <person name="Gray C.A."/>
            <person name="Murphy B.T."/>
            <person name="Linington R.G."/>
            <person name="Eustaquio A.S."/>
        </authorList>
    </citation>
    <scope>NUCLEOTIDE SEQUENCE [LARGE SCALE GENOMIC DNA]</scope>
    <source>
        <strain evidence="5 6">RL17-379-BIB-C</strain>
    </source>
</reference>
<keyword evidence="3" id="KW-0597">Phosphoprotein</keyword>
<evidence type="ECO:0000259" key="4">
    <source>
        <dbReference type="PROSITE" id="PS50109"/>
    </source>
</evidence>
<organism evidence="5 6">
    <name type="scientific">Paraburkholderia strydomiana</name>
    <dbReference type="NCBI Taxonomy" id="1245417"/>
    <lineage>
        <taxon>Bacteria</taxon>
        <taxon>Pseudomonadati</taxon>
        <taxon>Pseudomonadota</taxon>
        <taxon>Betaproteobacteria</taxon>
        <taxon>Burkholderiales</taxon>
        <taxon>Burkholderiaceae</taxon>
        <taxon>Paraburkholderia</taxon>
    </lineage>
</organism>
<dbReference type="PRINTS" id="PR00344">
    <property type="entry name" value="BCTRLSENSOR"/>
</dbReference>
<dbReference type="PROSITE" id="PS50109">
    <property type="entry name" value="HIS_KIN"/>
    <property type="match status" value="1"/>
</dbReference>
<keyword evidence="5" id="KW-0808">Transferase</keyword>
<dbReference type="Gene3D" id="3.30.565.10">
    <property type="entry name" value="Histidine kinase-like ATPase, C-terminal domain"/>
    <property type="match status" value="1"/>
</dbReference>
<name>A0ABW9CD20_9BURK</name>
<dbReference type="InterPro" id="IPR005467">
    <property type="entry name" value="His_kinase_dom"/>
</dbReference>
<sequence length="288" mass="30412">MSLHLASADSFADRSAQKIPVVTDVMVKRLPRPTVVATPGDACVADDSVEAPPISNQILAMVAHELRGPLTSLRMAGQLIRNASAERPEILRLVDMIDRQVNGIARLAQDLMDVTRVDQDALQISKVEIGIVELLADPCEITAAAAARKSQRFTVTMPDRTLRVEGDPVRLTQAVGNLLHNAVKYTPVHGNLQMIVFVEGNELVIRINDDGAGISAALLPHIFELFSQSSRTIASSAGGLGIGLAVVKAVARSHGGTVSATSAGPDEGSEFTLKLPILISCGAVYGSA</sequence>
<dbReference type="SMART" id="SM00387">
    <property type="entry name" value="HATPase_c"/>
    <property type="match status" value="1"/>
</dbReference>
<feature type="domain" description="Histidine kinase" evidence="4">
    <location>
        <begin position="61"/>
        <end position="279"/>
    </location>
</feature>
<evidence type="ECO:0000256" key="1">
    <source>
        <dbReference type="ARBA" id="ARBA00000085"/>
    </source>
</evidence>
<evidence type="ECO:0000256" key="2">
    <source>
        <dbReference type="ARBA" id="ARBA00012438"/>
    </source>
</evidence>
<dbReference type="PANTHER" id="PTHR43547:SF2">
    <property type="entry name" value="HYBRID SIGNAL TRANSDUCTION HISTIDINE KINASE C"/>
    <property type="match status" value="1"/>
</dbReference>
<dbReference type="Pfam" id="PF00512">
    <property type="entry name" value="HisKA"/>
    <property type="match status" value="1"/>
</dbReference>
<dbReference type="InterPro" id="IPR003661">
    <property type="entry name" value="HisK_dim/P_dom"/>
</dbReference>
<dbReference type="EMBL" id="JAQQDH010000025">
    <property type="protein sequence ID" value="MFM0448537.1"/>
    <property type="molecule type" value="Genomic_DNA"/>
</dbReference>
<accession>A0ABW9CD20</accession>
<dbReference type="GO" id="GO:0016301">
    <property type="term" value="F:kinase activity"/>
    <property type="evidence" value="ECO:0007669"/>
    <property type="project" value="UniProtKB-KW"/>
</dbReference>
<dbReference type="EC" id="2.7.13.3" evidence="2"/>
<evidence type="ECO:0000256" key="3">
    <source>
        <dbReference type="ARBA" id="ARBA00022553"/>
    </source>
</evidence>